<name>A0A164XFY7_9CRUS</name>
<dbReference type="EMBL" id="LRGB01001005">
    <property type="protein sequence ID" value="KZS14191.1"/>
    <property type="molecule type" value="Genomic_DNA"/>
</dbReference>
<evidence type="ECO:0000313" key="2">
    <source>
        <dbReference type="Proteomes" id="UP000076858"/>
    </source>
</evidence>
<dbReference type="AlphaFoldDB" id="A0A164XFY7"/>
<comment type="caution">
    <text evidence="1">The sequence shown here is derived from an EMBL/GenBank/DDBJ whole genome shotgun (WGS) entry which is preliminary data.</text>
</comment>
<gene>
    <name evidence="1" type="ORF">APZ42_020851</name>
</gene>
<protein>
    <submittedName>
        <fullName evidence="1">Uncharacterized protein</fullName>
    </submittedName>
</protein>
<keyword evidence="2" id="KW-1185">Reference proteome</keyword>
<reference evidence="1 2" key="1">
    <citation type="submission" date="2016-03" db="EMBL/GenBank/DDBJ databases">
        <title>EvidentialGene: Evidence-directed Construction of Genes on Genomes.</title>
        <authorList>
            <person name="Gilbert D.G."/>
            <person name="Choi J.-H."/>
            <person name="Mockaitis K."/>
            <person name="Colbourne J."/>
            <person name="Pfrender M."/>
        </authorList>
    </citation>
    <scope>NUCLEOTIDE SEQUENCE [LARGE SCALE GENOMIC DNA]</scope>
    <source>
        <strain evidence="1 2">Xinb3</strain>
        <tissue evidence="1">Complete organism</tissue>
    </source>
</reference>
<sequence>MAVRSFTAGMEEETVDEPMAIGSFCDNVYKLRVVEIGAEMARKKKALKATTLRQCLIKKKGVFNKEGDEETCRQRILN</sequence>
<accession>A0A164XFY7</accession>
<organism evidence="1 2">
    <name type="scientific">Daphnia magna</name>
    <dbReference type="NCBI Taxonomy" id="35525"/>
    <lineage>
        <taxon>Eukaryota</taxon>
        <taxon>Metazoa</taxon>
        <taxon>Ecdysozoa</taxon>
        <taxon>Arthropoda</taxon>
        <taxon>Crustacea</taxon>
        <taxon>Branchiopoda</taxon>
        <taxon>Diplostraca</taxon>
        <taxon>Cladocera</taxon>
        <taxon>Anomopoda</taxon>
        <taxon>Daphniidae</taxon>
        <taxon>Daphnia</taxon>
    </lineage>
</organism>
<dbReference type="Proteomes" id="UP000076858">
    <property type="component" value="Unassembled WGS sequence"/>
</dbReference>
<proteinExistence type="predicted"/>
<evidence type="ECO:0000313" key="1">
    <source>
        <dbReference type="EMBL" id="KZS14191.1"/>
    </source>
</evidence>